<organism evidence="2 3">
    <name type="scientific">Apatococcus lobatus</name>
    <dbReference type="NCBI Taxonomy" id="904363"/>
    <lineage>
        <taxon>Eukaryota</taxon>
        <taxon>Viridiplantae</taxon>
        <taxon>Chlorophyta</taxon>
        <taxon>core chlorophytes</taxon>
        <taxon>Trebouxiophyceae</taxon>
        <taxon>Chlorellales</taxon>
        <taxon>Chlorellaceae</taxon>
        <taxon>Apatococcus</taxon>
    </lineage>
</organism>
<evidence type="ECO:0008006" key="4">
    <source>
        <dbReference type="Google" id="ProtNLM"/>
    </source>
</evidence>
<proteinExistence type="predicted"/>
<dbReference type="AlphaFoldDB" id="A0AAW1QJB4"/>
<gene>
    <name evidence="2" type="ORF">WJX74_006680</name>
</gene>
<reference evidence="2 3" key="1">
    <citation type="journal article" date="2024" name="Nat. Commun.">
        <title>Phylogenomics reveals the evolutionary origins of lichenization in chlorophyte algae.</title>
        <authorList>
            <person name="Puginier C."/>
            <person name="Libourel C."/>
            <person name="Otte J."/>
            <person name="Skaloud P."/>
            <person name="Haon M."/>
            <person name="Grisel S."/>
            <person name="Petersen M."/>
            <person name="Berrin J.G."/>
            <person name="Delaux P.M."/>
            <person name="Dal Grande F."/>
            <person name="Keller J."/>
        </authorList>
    </citation>
    <scope>NUCLEOTIDE SEQUENCE [LARGE SCALE GENOMIC DNA]</scope>
    <source>
        <strain evidence="2 3">SAG 2145</strain>
    </source>
</reference>
<feature type="region of interest" description="Disordered" evidence="1">
    <location>
        <begin position="112"/>
        <end position="138"/>
    </location>
</feature>
<accession>A0AAW1QJB4</accession>
<feature type="compositionally biased region" description="Pro residues" evidence="1">
    <location>
        <begin position="129"/>
        <end position="138"/>
    </location>
</feature>
<evidence type="ECO:0000256" key="1">
    <source>
        <dbReference type="SAM" id="MobiDB-lite"/>
    </source>
</evidence>
<dbReference type="Proteomes" id="UP001438707">
    <property type="component" value="Unassembled WGS sequence"/>
</dbReference>
<comment type="caution">
    <text evidence="2">The sequence shown here is derived from an EMBL/GenBank/DDBJ whole genome shotgun (WGS) entry which is preliminary data.</text>
</comment>
<evidence type="ECO:0000313" key="3">
    <source>
        <dbReference type="Proteomes" id="UP001438707"/>
    </source>
</evidence>
<dbReference type="EMBL" id="JALJOS010000037">
    <property type="protein sequence ID" value="KAK9821521.1"/>
    <property type="molecule type" value="Genomic_DNA"/>
</dbReference>
<evidence type="ECO:0000313" key="2">
    <source>
        <dbReference type="EMBL" id="KAK9821521.1"/>
    </source>
</evidence>
<feature type="compositionally biased region" description="Basic residues" evidence="1">
    <location>
        <begin position="116"/>
        <end position="128"/>
    </location>
</feature>
<name>A0AAW1QJB4_9CHLO</name>
<sequence>MWWPFRSKKEEEPAKVSEEVLARLQRRCVMTRRAWESCVQANKWEADPEAPCERLAVRHMECLTEVVAPEAAAEFQKCTSATGTRALMHGNECNQQAAAMASSLEKLQLYPFSIQPRRKPKKKRRKKPATPPPATDGE</sequence>
<keyword evidence="3" id="KW-1185">Reference proteome</keyword>
<protein>
    <recommendedName>
        <fullName evidence="4">IMS import disulfide relay-system CHCH-CHCH-like Cx9C domain-containing protein</fullName>
    </recommendedName>
</protein>